<dbReference type="PANTHER" id="PTHR47992">
    <property type="entry name" value="PROTEIN PHOSPHATASE"/>
    <property type="match status" value="1"/>
</dbReference>
<feature type="compositionally biased region" description="Basic and acidic residues" evidence="1">
    <location>
        <begin position="1"/>
        <end position="11"/>
    </location>
</feature>
<dbReference type="Gene3D" id="3.60.40.10">
    <property type="entry name" value="PPM-type phosphatase domain"/>
    <property type="match status" value="1"/>
</dbReference>
<dbReference type="InterPro" id="IPR001932">
    <property type="entry name" value="PPM-type_phosphatase-like_dom"/>
</dbReference>
<proteinExistence type="evidence at transcript level"/>
<dbReference type="EMBL" id="AK423920">
    <property type="protein sequence ID" value="BAN42302.1"/>
    <property type="molecule type" value="mRNA"/>
</dbReference>
<dbReference type="OMA" id="PCCAMER"/>
<dbReference type="VEuPathDB" id="AmoebaDB:EIN_185620"/>
<dbReference type="InterPro" id="IPR036457">
    <property type="entry name" value="PPM-type-like_dom_sf"/>
</dbReference>
<feature type="compositionally biased region" description="Low complexity" evidence="1">
    <location>
        <begin position="31"/>
        <end position="45"/>
    </location>
</feature>
<accession>S0B8D7</accession>
<protein>
    <submittedName>
        <fullName evidence="3">Protein phosphatase 1E, putative</fullName>
    </submittedName>
</protein>
<evidence type="ECO:0000259" key="2">
    <source>
        <dbReference type="PROSITE" id="PS51746"/>
    </source>
</evidence>
<reference evidence="3" key="1">
    <citation type="submission" date="2012-06" db="EMBL/GenBank/DDBJ databases">
        <title>Short 5' UTR of Entamoeba genes.</title>
        <authorList>
            <person name="Hiranuka K."/>
            <person name="Kumagai M."/>
            <person name="Wakaguri H."/>
            <person name="Suzuki Y."/>
            <person name="Sugano S."/>
            <person name="Watanabe J."/>
            <person name="Makioka A."/>
        </authorList>
    </citation>
    <scope>NUCLEOTIDE SEQUENCE</scope>
    <source>
        <strain evidence="3">IP1</strain>
    </source>
</reference>
<sequence>MNSQESEEKSKQAAQPPIAVGPQVGPPRPETSSSTSRVTRGSGRVPPRRGLTKTRGDMMSSFKGILNKTTSDTKGLESIRECDIADRIGYLCYQKCKGKEIPFELLSTFPPVDSTSTSQATTPSKCVKITEVDSKVPEFEMEENTEFHESLILSRDGKIGPKTRMEDYDIIVDDLRCVNKAIDEEMTFIGVFDGHLGTSAAEFCCFKLYNEVIRCKEFPVDVKKSLEIAALRCEEGFKEISEAISVNAGTTVAVAIITQTNIYAMNVGDTEIVLSCTGQPADVLSEKHCCNVEEEKRRIESAGGKVFNFHGWRVEGVLSVSRSIGDEGLKQYVPCLPYVCERKRDGEEEFLVVASDGFWNFINYEETVQIIRKVSLLEEKGVDGWGVKLPENKKEVARYLVDLAIARKSPDNVTVLVAFFK</sequence>
<dbReference type="Pfam" id="PF00481">
    <property type="entry name" value="PP2C"/>
    <property type="match status" value="1"/>
</dbReference>
<dbReference type="AlphaFoldDB" id="S0B8D7"/>
<dbReference type="CDD" id="cd00143">
    <property type="entry name" value="PP2Cc"/>
    <property type="match status" value="1"/>
</dbReference>
<name>S0B8D7_ENTIV</name>
<evidence type="ECO:0000313" key="3">
    <source>
        <dbReference type="EMBL" id="BAN42302.1"/>
    </source>
</evidence>
<feature type="region of interest" description="Disordered" evidence="1">
    <location>
        <begin position="1"/>
        <end position="58"/>
    </location>
</feature>
<organism evidence="3">
    <name type="scientific">Entamoeba invadens</name>
    <dbReference type="NCBI Taxonomy" id="33085"/>
    <lineage>
        <taxon>Eukaryota</taxon>
        <taxon>Amoebozoa</taxon>
        <taxon>Evosea</taxon>
        <taxon>Archamoebae</taxon>
        <taxon>Mastigamoebida</taxon>
        <taxon>Entamoebidae</taxon>
        <taxon>Entamoeba</taxon>
    </lineage>
</organism>
<dbReference type="PROSITE" id="PS51746">
    <property type="entry name" value="PPM_2"/>
    <property type="match status" value="1"/>
</dbReference>
<feature type="domain" description="PPM-type phosphatase" evidence="2">
    <location>
        <begin position="152"/>
        <end position="420"/>
    </location>
</feature>
<dbReference type="InterPro" id="IPR015655">
    <property type="entry name" value="PP2C"/>
</dbReference>
<evidence type="ECO:0000256" key="1">
    <source>
        <dbReference type="SAM" id="MobiDB-lite"/>
    </source>
</evidence>
<dbReference type="GO" id="GO:0004722">
    <property type="term" value="F:protein serine/threonine phosphatase activity"/>
    <property type="evidence" value="ECO:0007669"/>
    <property type="project" value="InterPro"/>
</dbReference>
<dbReference type="SMART" id="SM00332">
    <property type="entry name" value="PP2Cc"/>
    <property type="match status" value="1"/>
</dbReference>
<dbReference type="SUPFAM" id="SSF81606">
    <property type="entry name" value="PP2C-like"/>
    <property type="match status" value="1"/>
</dbReference>